<comment type="caution">
    <text evidence="2">The sequence shown here is derived from an EMBL/GenBank/DDBJ whole genome shotgun (WGS) entry which is preliminary data.</text>
</comment>
<evidence type="ECO:0000313" key="2">
    <source>
        <dbReference type="EMBL" id="KUK62883.1"/>
    </source>
</evidence>
<dbReference type="NCBIfam" id="TIGR03662">
    <property type="entry name" value="Chlor_Arch_YYY"/>
    <property type="match status" value="1"/>
</dbReference>
<reference evidence="3" key="1">
    <citation type="journal article" date="2015" name="MBio">
        <title>Genome-Resolved Metagenomic Analysis Reveals Roles for Candidate Phyla and Other Microbial Community Members in Biogeochemical Transformations in Oil Reservoirs.</title>
        <authorList>
            <person name="Hu P."/>
            <person name="Tom L."/>
            <person name="Singh A."/>
            <person name="Thomas B.C."/>
            <person name="Baker B.J."/>
            <person name="Piceno Y.M."/>
            <person name="Andersen G.L."/>
            <person name="Banfield J.F."/>
        </authorList>
    </citation>
    <scope>NUCLEOTIDE SEQUENCE [LARGE SCALE GENOMIC DNA]</scope>
</reference>
<keyword evidence="1" id="KW-0812">Transmembrane</keyword>
<feature type="transmembrane region" description="Helical" evidence="1">
    <location>
        <begin position="287"/>
        <end position="302"/>
    </location>
</feature>
<feature type="transmembrane region" description="Helical" evidence="1">
    <location>
        <begin position="331"/>
        <end position="350"/>
    </location>
</feature>
<feature type="transmembrane region" description="Helical" evidence="1">
    <location>
        <begin position="90"/>
        <end position="110"/>
    </location>
</feature>
<keyword evidence="1" id="KW-1133">Transmembrane helix</keyword>
<feature type="transmembrane region" description="Helical" evidence="1">
    <location>
        <begin position="370"/>
        <end position="387"/>
    </location>
</feature>
<feature type="transmembrane region" description="Helical" evidence="1">
    <location>
        <begin position="394"/>
        <end position="423"/>
    </location>
</feature>
<dbReference type="Pfam" id="PF10060">
    <property type="entry name" value="DUF2298"/>
    <property type="match status" value="1"/>
</dbReference>
<dbReference type="Proteomes" id="UP000054323">
    <property type="component" value="Unassembled WGS sequence"/>
</dbReference>
<dbReference type="PATRIC" id="fig|2198.4.peg.865"/>
<proteinExistence type="predicted"/>
<dbReference type="InterPro" id="IPR018746">
    <property type="entry name" value="DUF2298"/>
</dbReference>
<feature type="transmembrane region" description="Helical" evidence="1">
    <location>
        <begin position="246"/>
        <end position="275"/>
    </location>
</feature>
<evidence type="ECO:0000313" key="3">
    <source>
        <dbReference type="Proteomes" id="UP000054323"/>
    </source>
</evidence>
<feature type="transmembrane region" description="Helical" evidence="1">
    <location>
        <begin position="471"/>
        <end position="489"/>
    </location>
</feature>
<feature type="transmembrane region" description="Helical" evidence="1">
    <location>
        <begin position="60"/>
        <end position="78"/>
    </location>
</feature>
<feature type="transmembrane region" description="Helical" evidence="1">
    <location>
        <begin position="203"/>
        <end position="226"/>
    </location>
</feature>
<sequence>MDLLLQVYDVLLWAGLLKGLQLALWPRLRPALGGYAYPAAYPASLLLFALATWYCGLLRIPVGLALLVFLGLAAYGLWRREYRLREIRGLLAWDAVFLVGFLFALAVRFVNPPIGYFSEQYMNHAFLASVIREPVVPPLDPWFAGGHLTVYYYLGHWLTGCLAIVTGIPSEVAFNLVPATVYGASFVTLYATGSLLLRRWRWVALPVLLLVPPSVPWFLATGAGLYEALQETNWIVAGARFEFPAFSLFLGNVHAFEMAAFNQFLLIFLLGFAWCRWSGLDTRGRRGLALLLAVSIGSMPLLSSWDALVYGPLVAVFLLALSLRERDRSTLMAAAAVPGLAFLLYLPYYLQLEPAGIGGIGAGFPPTDPLAFLAIWGGFLGIVYAAVARDIRRFPVLLAVALPFLATGYVALGVILVPLAYLLLRRKHAFPDLLCVAGLAVIAFCEVFYLMEMLGGDYSRFNTIFKFYFDAWILLGTGSLLLAGGWLAARRPILPAAAGKWLAALAALALIAAPVALDVDIGRGLLGIDYPPAGYTTLDGLAYLEATRPGEAAAIDYLRTLDGGHVLVEAENGDYGYYSRISSFTGIPTVLGQISHELTWRGNGAWYTERPAEIRAIYEDSEQTLALMAKYNATLLYVGEAERERYDVRLPDHGLVPIYDRGGVRIYERDG</sequence>
<dbReference type="PANTHER" id="PTHR10790">
    <property type="entry name" value="TPR-DOMAIN CONTAINING PROTEIN"/>
    <property type="match status" value="1"/>
</dbReference>
<accession>A0A101GQQ1</accession>
<dbReference type="EMBL" id="LGGD01000053">
    <property type="protein sequence ID" value="KUK62883.1"/>
    <property type="molecule type" value="Genomic_DNA"/>
</dbReference>
<dbReference type="PANTHER" id="PTHR10790:SF51">
    <property type="entry name" value="TETRATRICOPEPTIDE REPEAT PROTEIN"/>
    <property type="match status" value="1"/>
</dbReference>
<gene>
    <name evidence="2" type="ORF">XD82_0598</name>
</gene>
<feature type="transmembrane region" description="Helical" evidence="1">
    <location>
        <begin position="501"/>
        <end position="519"/>
    </location>
</feature>
<feature type="transmembrane region" description="Helical" evidence="1">
    <location>
        <begin position="172"/>
        <end position="191"/>
    </location>
</feature>
<protein>
    <recommendedName>
        <fullName evidence="4">YYY membrane protein</fullName>
    </recommendedName>
</protein>
<feature type="transmembrane region" description="Helical" evidence="1">
    <location>
        <begin position="429"/>
        <end position="450"/>
    </location>
</feature>
<name>A0A101GQQ1_9EURY</name>
<evidence type="ECO:0008006" key="4">
    <source>
        <dbReference type="Google" id="ProtNLM"/>
    </source>
</evidence>
<organism evidence="2 3">
    <name type="scientific">Methanoculleus marisnigri</name>
    <dbReference type="NCBI Taxonomy" id="2198"/>
    <lineage>
        <taxon>Archaea</taxon>
        <taxon>Methanobacteriati</taxon>
        <taxon>Methanobacteriota</taxon>
        <taxon>Stenosarchaea group</taxon>
        <taxon>Methanomicrobia</taxon>
        <taxon>Methanomicrobiales</taxon>
        <taxon>Methanomicrobiaceae</taxon>
        <taxon>Methanoculleus</taxon>
    </lineage>
</organism>
<keyword evidence="1" id="KW-0472">Membrane</keyword>
<evidence type="ECO:0000256" key="1">
    <source>
        <dbReference type="SAM" id="Phobius"/>
    </source>
</evidence>
<dbReference type="AlphaFoldDB" id="A0A101GQQ1"/>